<protein>
    <submittedName>
        <fullName evidence="6">Class I SAM-dependent methyltransferase</fullName>
        <ecNumber evidence="6">2.1.1.-</ecNumber>
    </submittedName>
</protein>
<evidence type="ECO:0000256" key="1">
    <source>
        <dbReference type="ARBA" id="ARBA00005189"/>
    </source>
</evidence>
<dbReference type="PANTHER" id="PTHR44307">
    <property type="entry name" value="PHOSPHOETHANOLAMINE METHYLTRANSFERASE"/>
    <property type="match status" value="1"/>
</dbReference>
<accession>A0ABW3U0T3</accession>
<dbReference type="CDD" id="cd02440">
    <property type="entry name" value="AdoMet_MTases"/>
    <property type="match status" value="1"/>
</dbReference>
<comment type="caution">
    <text evidence="6">The sequence shown here is derived from an EMBL/GenBank/DDBJ whole genome shotgun (WGS) entry which is preliminary data.</text>
</comment>
<keyword evidence="7" id="KW-1185">Reference proteome</keyword>
<dbReference type="EMBL" id="JBHTLT010000043">
    <property type="protein sequence ID" value="MFD1205308.1"/>
    <property type="molecule type" value="Genomic_DNA"/>
</dbReference>
<keyword evidence="2 6" id="KW-0489">Methyltransferase</keyword>
<evidence type="ECO:0000256" key="2">
    <source>
        <dbReference type="ARBA" id="ARBA00022603"/>
    </source>
</evidence>
<name>A0ABW3U0T3_9BACL</name>
<dbReference type="Pfam" id="PF08241">
    <property type="entry name" value="Methyltransf_11"/>
    <property type="match status" value="1"/>
</dbReference>
<evidence type="ECO:0000256" key="3">
    <source>
        <dbReference type="ARBA" id="ARBA00022679"/>
    </source>
</evidence>
<dbReference type="EC" id="2.1.1.-" evidence="6"/>
<feature type="domain" description="Methyltransferase type 11" evidence="5">
    <location>
        <begin position="33"/>
        <end position="127"/>
    </location>
</feature>
<dbReference type="GO" id="GO:0008168">
    <property type="term" value="F:methyltransferase activity"/>
    <property type="evidence" value="ECO:0007669"/>
    <property type="project" value="UniProtKB-KW"/>
</dbReference>
<evidence type="ECO:0000313" key="6">
    <source>
        <dbReference type="EMBL" id="MFD1205308.1"/>
    </source>
</evidence>
<reference evidence="7" key="1">
    <citation type="journal article" date="2019" name="Int. J. Syst. Evol. Microbiol.">
        <title>The Global Catalogue of Microorganisms (GCM) 10K type strain sequencing project: providing services to taxonomists for standard genome sequencing and annotation.</title>
        <authorList>
            <consortium name="The Broad Institute Genomics Platform"/>
            <consortium name="The Broad Institute Genome Sequencing Center for Infectious Disease"/>
            <person name="Wu L."/>
            <person name="Ma J."/>
        </authorList>
    </citation>
    <scope>NUCLEOTIDE SEQUENCE [LARGE SCALE GENOMIC DNA]</scope>
    <source>
        <strain evidence="7">CCUG 53915</strain>
    </source>
</reference>
<evidence type="ECO:0000313" key="7">
    <source>
        <dbReference type="Proteomes" id="UP001597231"/>
    </source>
</evidence>
<dbReference type="Gene3D" id="3.40.50.150">
    <property type="entry name" value="Vaccinia Virus protein VP39"/>
    <property type="match status" value="1"/>
</dbReference>
<dbReference type="InterPro" id="IPR029063">
    <property type="entry name" value="SAM-dependent_MTases_sf"/>
</dbReference>
<dbReference type="RefSeq" id="WP_381480485.1">
    <property type="nucleotide sequence ID" value="NZ_JBHTLT010000043.1"/>
</dbReference>
<dbReference type="SUPFAM" id="SSF53335">
    <property type="entry name" value="S-adenosyl-L-methionine-dependent methyltransferases"/>
    <property type="match status" value="1"/>
</dbReference>
<gene>
    <name evidence="6" type="ORF">ACFQ38_09345</name>
</gene>
<organism evidence="6 7">
    <name type="scientific">Sporosarcina contaminans</name>
    <dbReference type="NCBI Taxonomy" id="633403"/>
    <lineage>
        <taxon>Bacteria</taxon>
        <taxon>Bacillati</taxon>
        <taxon>Bacillota</taxon>
        <taxon>Bacilli</taxon>
        <taxon>Bacillales</taxon>
        <taxon>Caryophanaceae</taxon>
        <taxon>Sporosarcina</taxon>
    </lineage>
</organism>
<proteinExistence type="predicted"/>
<evidence type="ECO:0000259" key="5">
    <source>
        <dbReference type="Pfam" id="PF08241"/>
    </source>
</evidence>
<dbReference type="InterPro" id="IPR013216">
    <property type="entry name" value="Methyltransf_11"/>
</dbReference>
<keyword evidence="3 6" id="KW-0808">Transferase</keyword>
<dbReference type="Proteomes" id="UP001597231">
    <property type="component" value="Unassembled WGS sequence"/>
</dbReference>
<dbReference type="GO" id="GO:0032259">
    <property type="term" value="P:methylation"/>
    <property type="evidence" value="ECO:0007669"/>
    <property type="project" value="UniProtKB-KW"/>
</dbReference>
<evidence type="ECO:0000256" key="4">
    <source>
        <dbReference type="ARBA" id="ARBA00025707"/>
    </source>
</evidence>
<dbReference type="PANTHER" id="PTHR44307:SF2">
    <property type="entry name" value="PHOSPHOETHANOLAMINE METHYLTRANSFERASE ISOFORM X1"/>
    <property type="match status" value="1"/>
</dbReference>
<comment type="pathway">
    <text evidence="1">Lipid metabolism.</text>
</comment>
<comment type="pathway">
    <text evidence="4">Phospholipid metabolism.</text>
</comment>
<sequence>MSKLGIEGAHPGGINLTKEIFKREDINRNSHILDVGCGTGQTAAYIAYRYGAKVTGIDINPTMVAKAKMRMKKNQLPVTIMQCLVEEIPLPDNHFDFIASESVLAFVNKPMALKEIFRLLKSGGRFIAIEQTINGRLKENEENEIKQFYGFDSLSTEKDWVALLQQAGFDRIRIEENTSIESVPDIPDANELEAELYEIMDKHSDMMTRYKEILGYRIYSCTK</sequence>